<name>A0A5C3QR56_9AGAR</name>
<dbReference type="STRING" id="1884261.A0A5C3QR56"/>
<evidence type="ECO:0000256" key="2">
    <source>
        <dbReference type="SAM" id="SignalP"/>
    </source>
</evidence>
<feature type="region of interest" description="Disordered" evidence="1">
    <location>
        <begin position="169"/>
        <end position="235"/>
    </location>
</feature>
<feature type="signal peptide" evidence="2">
    <location>
        <begin position="1"/>
        <end position="23"/>
    </location>
</feature>
<evidence type="ECO:0000256" key="1">
    <source>
        <dbReference type="SAM" id="MobiDB-lite"/>
    </source>
</evidence>
<feature type="compositionally biased region" description="Polar residues" evidence="1">
    <location>
        <begin position="169"/>
        <end position="178"/>
    </location>
</feature>
<reference evidence="3 4" key="1">
    <citation type="journal article" date="2019" name="Nat. Ecol. Evol.">
        <title>Megaphylogeny resolves global patterns of mushroom evolution.</title>
        <authorList>
            <person name="Varga T."/>
            <person name="Krizsan K."/>
            <person name="Foldi C."/>
            <person name="Dima B."/>
            <person name="Sanchez-Garcia M."/>
            <person name="Sanchez-Ramirez S."/>
            <person name="Szollosi G.J."/>
            <person name="Szarkandi J.G."/>
            <person name="Papp V."/>
            <person name="Albert L."/>
            <person name="Andreopoulos W."/>
            <person name="Angelini C."/>
            <person name="Antonin V."/>
            <person name="Barry K.W."/>
            <person name="Bougher N.L."/>
            <person name="Buchanan P."/>
            <person name="Buyck B."/>
            <person name="Bense V."/>
            <person name="Catcheside P."/>
            <person name="Chovatia M."/>
            <person name="Cooper J."/>
            <person name="Damon W."/>
            <person name="Desjardin D."/>
            <person name="Finy P."/>
            <person name="Geml J."/>
            <person name="Haridas S."/>
            <person name="Hughes K."/>
            <person name="Justo A."/>
            <person name="Karasinski D."/>
            <person name="Kautmanova I."/>
            <person name="Kiss B."/>
            <person name="Kocsube S."/>
            <person name="Kotiranta H."/>
            <person name="LaButti K.M."/>
            <person name="Lechner B.E."/>
            <person name="Liimatainen K."/>
            <person name="Lipzen A."/>
            <person name="Lukacs Z."/>
            <person name="Mihaltcheva S."/>
            <person name="Morgado L.N."/>
            <person name="Niskanen T."/>
            <person name="Noordeloos M.E."/>
            <person name="Ohm R.A."/>
            <person name="Ortiz-Santana B."/>
            <person name="Ovrebo C."/>
            <person name="Racz N."/>
            <person name="Riley R."/>
            <person name="Savchenko A."/>
            <person name="Shiryaev A."/>
            <person name="Soop K."/>
            <person name="Spirin V."/>
            <person name="Szebenyi C."/>
            <person name="Tomsovsky M."/>
            <person name="Tulloss R.E."/>
            <person name="Uehling J."/>
            <person name="Grigoriev I.V."/>
            <person name="Vagvolgyi C."/>
            <person name="Papp T."/>
            <person name="Martin F.M."/>
            <person name="Miettinen O."/>
            <person name="Hibbett D.S."/>
            <person name="Nagy L.G."/>
        </authorList>
    </citation>
    <scope>NUCLEOTIDE SEQUENCE [LARGE SCALE GENOMIC DNA]</scope>
    <source>
        <strain evidence="3 4">CBS 309.79</strain>
    </source>
</reference>
<gene>
    <name evidence="3" type="ORF">BDV98DRAFT_654516</name>
</gene>
<feature type="chain" id="PRO_5022719905" evidence="2">
    <location>
        <begin position="24"/>
        <end position="475"/>
    </location>
</feature>
<feature type="compositionally biased region" description="Pro residues" evidence="1">
    <location>
        <begin position="210"/>
        <end position="224"/>
    </location>
</feature>
<accession>A0A5C3QR56</accession>
<evidence type="ECO:0000313" key="4">
    <source>
        <dbReference type="Proteomes" id="UP000305067"/>
    </source>
</evidence>
<keyword evidence="2" id="KW-0732">Signal</keyword>
<dbReference type="AlphaFoldDB" id="A0A5C3QR56"/>
<dbReference type="OrthoDB" id="2507450at2759"/>
<protein>
    <submittedName>
        <fullName evidence="3">Uncharacterized protein</fullName>
    </submittedName>
</protein>
<proteinExistence type="predicted"/>
<dbReference type="EMBL" id="ML178819">
    <property type="protein sequence ID" value="TFL04047.1"/>
    <property type="molecule type" value="Genomic_DNA"/>
</dbReference>
<sequence length="475" mass="49638">MFPTSTLFLTALAFFAATQPVLGRERWIERDGKHVAGRFTRRRFGQENPAVIQKLSAACPGQFCGSLAGAAITPLLAAQPECSQQDMADDIIDLSKQFDAATQANMIAIAIEYRQAEKNTPPDFSTNPPAPRNSVFCQKAPRNPELNGLVQAQDPANGDLFFDPATASTVQRGSQANTAPFGGAGNNTPPPAPPAQDQEVPPADNEEATPAPPAEQEPATPAPPAGGAGGEDFGSCSVPEIEFAAGFDNRKETSFRPVDPASFTQGSAQNIDIITRAMCDQLTNTCGANDAAKATCVTATEASKAATKNTGAQADAFNAAFGITTTFVNVATIDNQGNIVAGTGNGQSFVGTEDFGKCTVPEIEFAAGFDNRKETSFRPVDNASFNHGSAQNIDIITRAMCDQLTNTCGANAVAKATCAEATTASKAAAKNTGAQADAFNAVFGKTTNFAAVATVDNQGRVVTRSLRRRLVSRRA</sequence>
<feature type="region of interest" description="Disordered" evidence="1">
    <location>
        <begin position="118"/>
        <end position="140"/>
    </location>
</feature>
<organism evidence="3 4">
    <name type="scientific">Pterulicium gracile</name>
    <dbReference type="NCBI Taxonomy" id="1884261"/>
    <lineage>
        <taxon>Eukaryota</taxon>
        <taxon>Fungi</taxon>
        <taxon>Dikarya</taxon>
        <taxon>Basidiomycota</taxon>
        <taxon>Agaricomycotina</taxon>
        <taxon>Agaricomycetes</taxon>
        <taxon>Agaricomycetidae</taxon>
        <taxon>Agaricales</taxon>
        <taxon>Pleurotineae</taxon>
        <taxon>Pterulaceae</taxon>
        <taxon>Pterulicium</taxon>
    </lineage>
</organism>
<keyword evidence="4" id="KW-1185">Reference proteome</keyword>
<dbReference type="Proteomes" id="UP000305067">
    <property type="component" value="Unassembled WGS sequence"/>
</dbReference>
<evidence type="ECO:0000313" key="3">
    <source>
        <dbReference type="EMBL" id="TFL04047.1"/>
    </source>
</evidence>